<feature type="transmembrane region" description="Helical" evidence="1">
    <location>
        <begin position="24"/>
        <end position="42"/>
    </location>
</feature>
<protein>
    <submittedName>
        <fullName evidence="2">Uncharacterized protein</fullName>
    </submittedName>
</protein>
<dbReference type="Proteomes" id="UP000287872">
    <property type="component" value="Unassembled WGS sequence"/>
</dbReference>
<dbReference type="AlphaFoldDB" id="A0A401USA3"/>
<sequence length="118" mass="13690">MVIYGKYPFIIIITLFVLKVKTKYINSFYVGTFFSIGFIFYIRDYCKRNDVVVAEDKAIEPTSFNLDDIIDKSCKNSKNKTYYLETSAINEVKKIAKKQKISESKLVNDILKHVLGIK</sequence>
<organism evidence="2 3">
    <name type="scientific">Clostridium tagluense</name>
    <dbReference type="NCBI Taxonomy" id="360422"/>
    <lineage>
        <taxon>Bacteria</taxon>
        <taxon>Bacillati</taxon>
        <taxon>Bacillota</taxon>
        <taxon>Clostridia</taxon>
        <taxon>Eubacteriales</taxon>
        <taxon>Clostridiaceae</taxon>
        <taxon>Clostridium</taxon>
    </lineage>
</organism>
<accession>A0A401USA3</accession>
<evidence type="ECO:0000313" key="2">
    <source>
        <dbReference type="EMBL" id="GCD12381.1"/>
    </source>
</evidence>
<keyword evidence="1" id="KW-1133">Transmembrane helix</keyword>
<comment type="caution">
    <text evidence="2">The sequence shown here is derived from an EMBL/GenBank/DDBJ whole genome shotgun (WGS) entry which is preliminary data.</text>
</comment>
<name>A0A401USA3_9CLOT</name>
<keyword evidence="1" id="KW-0472">Membrane</keyword>
<reference evidence="2 3" key="1">
    <citation type="submission" date="2018-11" db="EMBL/GenBank/DDBJ databases">
        <title>Genome sequencing and assembly of Clostridium tagluense strain A121.</title>
        <authorList>
            <person name="Murakami T."/>
            <person name="Segawa T."/>
            <person name="Shcherbakova V.A."/>
            <person name="Mori H."/>
            <person name="Yoshimura Y."/>
        </authorList>
    </citation>
    <scope>NUCLEOTIDE SEQUENCE [LARGE SCALE GENOMIC DNA]</scope>
    <source>
        <strain evidence="2 3">A121</strain>
    </source>
</reference>
<gene>
    <name evidence="2" type="ORF">Ctaglu_40040</name>
</gene>
<keyword evidence="3" id="KW-1185">Reference proteome</keyword>
<dbReference type="EMBL" id="BHYK01000032">
    <property type="protein sequence ID" value="GCD12381.1"/>
    <property type="molecule type" value="Genomic_DNA"/>
</dbReference>
<keyword evidence="1" id="KW-0812">Transmembrane</keyword>
<evidence type="ECO:0000313" key="3">
    <source>
        <dbReference type="Proteomes" id="UP000287872"/>
    </source>
</evidence>
<evidence type="ECO:0000256" key="1">
    <source>
        <dbReference type="SAM" id="Phobius"/>
    </source>
</evidence>
<proteinExistence type="predicted"/>